<dbReference type="InterPro" id="IPR000534">
    <property type="entry name" value="Semialdehyde_DH_NAD-bd"/>
</dbReference>
<evidence type="ECO:0000259" key="1">
    <source>
        <dbReference type="Pfam" id="PF01118"/>
    </source>
</evidence>
<dbReference type="PANTHER" id="PTHR14097:SF7">
    <property type="entry name" value="OXIDOREDUCTASE HTATIP2"/>
    <property type="match status" value="1"/>
</dbReference>
<dbReference type="EMBL" id="JHQK01000004">
    <property type="protein sequence ID" value="KHN67579.1"/>
    <property type="molecule type" value="Genomic_DNA"/>
</dbReference>
<dbReference type="Proteomes" id="UP000031012">
    <property type="component" value="Unassembled WGS sequence"/>
</dbReference>
<feature type="domain" description="Semialdehyde dehydrogenase NAD-binding" evidence="1">
    <location>
        <begin position="8"/>
        <end position="81"/>
    </location>
</feature>
<dbReference type="GO" id="GO:0051287">
    <property type="term" value="F:NAD binding"/>
    <property type="evidence" value="ECO:0007669"/>
    <property type="project" value="InterPro"/>
</dbReference>
<sequence length="221" mass="24745">MTATKKKAIVLGATGLVGLALVEKLQQAPEFEAITVVVRKESQVFNTYDKVNQLIIEDFLMLNDEDVNGHTHAFSCLGTTLKNAGSKQGFYAVDYEINAHFADLVQDKHIHLLLVSALGANSNSPVFYNKVKGQLEDYIESLGIEKLSIFRPSLLIGKRSDVRLIEDLGQSLFKFIENKLQKPFKYKPVTAEQLAHTMVVAALTQIEAFKRYDNLSIQKTR</sequence>
<dbReference type="Pfam" id="PF01118">
    <property type="entry name" value="Semialdhyde_dh"/>
    <property type="match status" value="1"/>
</dbReference>
<reference evidence="2 3" key="1">
    <citation type="submission" date="2014-03" db="EMBL/GenBank/DDBJ databases">
        <title>Genome sequence of the diesel-degrader and plant-growth promoter Acinetobacter oleivorans PF-1 isolated from the roots of poplar tree.</title>
        <authorList>
            <person name="Gkorezis P."/>
            <person name="van Hamme J."/>
            <person name="Rineau F."/>
            <person name="Vangronsveld J."/>
            <person name="Francetti A."/>
        </authorList>
    </citation>
    <scope>NUCLEOTIDE SEQUENCE [LARGE SCALE GENOMIC DNA]</scope>
    <source>
        <strain evidence="2 3">PF1</strain>
    </source>
</reference>
<accession>A0A0B2UE77</accession>
<dbReference type="Gene3D" id="3.40.50.720">
    <property type="entry name" value="NAD(P)-binding Rossmann-like Domain"/>
    <property type="match status" value="1"/>
</dbReference>
<dbReference type="AlphaFoldDB" id="A0A0B2UE77"/>
<organism evidence="2 3">
    <name type="scientific">Acinetobacter oleivorans</name>
    <dbReference type="NCBI Taxonomy" id="1148157"/>
    <lineage>
        <taxon>Bacteria</taxon>
        <taxon>Pseudomonadati</taxon>
        <taxon>Pseudomonadota</taxon>
        <taxon>Gammaproteobacteria</taxon>
        <taxon>Moraxellales</taxon>
        <taxon>Moraxellaceae</taxon>
        <taxon>Acinetobacter</taxon>
    </lineage>
</organism>
<comment type="caution">
    <text evidence="2">The sequence shown here is derived from an EMBL/GenBank/DDBJ whole genome shotgun (WGS) entry which is preliminary data.</text>
</comment>
<gene>
    <name evidence="2" type="ORF">DH17_13050</name>
</gene>
<dbReference type="SUPFAM" id="SSF51735">
    <property type="entry name" value="NAD(P)-binding Rossmann-fold domains"/>
    <property type="match status" value="1"/>
</dbReference>
<evidence type="ECO:0000313" key="2">
    <source>
        <dbReference type="EMBL" id="KHN67579.1"/>
    </source>
</evidence>
<dbReference type="GO" id="GO:0016620">
    <property type="term" value="F:oxidoreductase activity, acting on the aldehyde or oxo group of donors, NAD or NADP as acceptor"/>
    <property type="evidence" value="ECO:0007669"/>
    <property type="project" value="InterPro"/>
</dbReference>
<dbReference type="InterPro" id="IPR036291">
    <property type="entry name" value="NAD(P)-bd_dom_sf"/>
</dbReference>
<evidence type="ECO:0000313" key="3">
    <source>
        <dbReference type="Proteomes" id="UP000031012"/>
    </source>
</evidence>
<dbReference type="PANTHER" id="PTHR14097">
    <property type="entry name" value="OXIDOREDUCTASE HTATIP2"/>
    <property type="match status" value="1"/>
</dbReference>
<proteinExistence type="predicted"/>
<name>A0A0B2UE77_9GAMM</name>
<protein>
    <submittedName>
        <fullName evidence="2">Nucleoside-diphosphate sugar epimerase</fullName>
    </submittedName>
</protein>